<dbReference type="PANTHER" id="PTHR30371">
    <property type="entry name" value="SEC-INDEPENDENT PROTEIN TRANSLOCASE PROTEIN TATC"/>
    <property type="match status" value="1"/>
</dbReference>
<organism evidence="7 8">
    <name type="scientific">Paenibacillus gansuensis</name>
    <dbReference type="NCBI Taxonomy" id="306542"/>
    <lineage>
        <taxon>Bacteria</taxon>
        <taxon>Bacillati</taxon>
        <taxon>Bacillota</taxon>
        <taxon>Bacilli</taxon>
        <taxon>Bacillales</taxon>
        <taxon>Paenibacillaceae</taxon>
        <taxon>Paenibacillus</taxon>
    </lineage>
</organism>
<keyword evidence="5" id="KW-0653">Protein transport</keyword>
<dbReference type="PROSITE" id="PS01218">
    <property type="entry name" value="TATC"/>
    <property type="match status" value="1"/>
</dbReference>
<dbReference type="InterPro" id="IPR019820">
    <property type="entry name" value="Sec-indep_translocase_CS"/>
</dbReference>
<dbReference type="Proteomes" id="UP001597541">
    <property type="component" value="Unassembled WGS sequence"/>
</dbReference>
<keyword evidence="8" id="KW-1185">Reference proteome</keyword>
<feature type="transmembrane region" description="Helical" evidence="5">
    <location>
        <begin position="107"/>
        <end position="131"/>
    </location>
</feature>
<gene>
    <name evidence="5 7" type="primary">tatC</name>
    <name evidence="7" type="ORF">ACFSUF_16695</name>
</gene>
<dbReference type="Pfam" id="PF00902">
    <property type="entry name" value="TatC"/>
    <property type="match status" value="1"/>
</dbReference>
<keyword evidence="2 5" id="KW-0812">Transmembrane</keyword>
<dbReference type="HAMAP" id="MF_00902">
    <property type="entry name" value="TatC"/>
    <property type="match status" value="1"/>
</dbReference>
<evidence type="ECO:0000256" key="3">
    <source>
        <dbReference type="ARBA" id="ARBA00022989"/>
    </source>
</evidence>
<dbReference type="RefSeq" id="WP_377604498.1">
    <property type="nucleotide sequence ID" value="NZ_JBHUME010000010.1"/>
</dbReference>
<keyword evidence="5" id="KW-0813">Transport</keyword>
<keyword evidence="5" id="KW-0811">Translocation</keyword>
<comment type="subcellular location">
    <subcellularLocation>
        <location evidence="5">Cell membrane</location>
        <topology evidence="5">Multi-pass membrane protein</topology>
    </subcellularLocation>
    <subcellularLocation>
        <location evidence="1">Membrane</location>
        <topology evidence="1">Multi-pass membrane protein</topology>
    </subcellularLocation>
</comment>
<sequence length="271" mass="30970">MSHMDEMSLVDHLTELRTRIIRVLAVLVLSMIAGFFAAEPIIKYLMDSIPVGTINLNALSPWDGISMYMKFAFIIALVITLPVILYQVWSFVSPGLRPIERSATLRYIPIAVILFLAGMAFAYFVIFPLAFNFTSSVTRNLELNEMYGISQYFAFMFNIVLPLALLFELPVVVMFLTKLRILNPRVLRKIRKFAYFILIVVATVVTPPDFISDILVAIPLLLLYEFSVLLSGMIYRKQLAEEREFEEEYGEEQHRHEQTRTGPSRGGDIVS</sequence>
<comment type="subunit">
    <text evidence="5">Forms a complex with TatA.</text>
</comment>
<evidence type="ECO:0000256" key="6">
    <source>
        <dbReference type="SAM" id="MobiDB-lite"/>
    </source>
</evidence>
<name>A0ABW5PGG0_9BACL</name>
<comment type="function">
    <text evidence="5">Part of the twin-arginine translocation (Tat) system that transports large folded proteins containing a characteristic twin-arginine motif in their signal peptide across membranes.</text>
</comment>
<keyword evidence="3 5" id="KW-1133">Transmembrane helix</keyword>
<comment type="similarity">
    <text evidence="5">Belongs to the TatC family.</text>
</comment>
<feature type="transmembrane region" description="Helical" evidence="5">
    <location>
        <begin position="65"/>
        <end position="86"/>
    </location>
</feature>
<accession>A0ABW5PGG0</accession>
<dbReference type="InterPro" id="IPR002033">
    <property type="entry name" value="TatC"/>
</dbReference>
<dbReference type="PANTHER" id="PTHR30371:SF0">
    <property type="entry name" value="SEC-INDEPENDENT PROTEIN TRANSLOCASE PROTEIN TATC, CHLOROPLASTIC-RELATED"/>
    <property type="match status" value="1"/>
</dbReference>
<feature type="transmembrane region" description="Helical" evidence="5">
    <location>
        <begin position="217"/>
        <end position="235"/>
    </location>
</feature>
<feature type="transmembrane region" description="Helical" evidence="5">
    <location>
        <begin position="193"/>
        <end position="211"/>
    </location>
</feature>
<dbReference type="EMBL" id="JBHUME010000010">
    <property type="protein sequence ID" value="MFD2614046.1"/>
    <property type="molecule type" value="Genomic_DNA"/>
</dbReference>
<proteinExistence type="inferred from homology"/>
<evidence type="ECO:0000256" key="4">
    <source>
        <dbReference type="ARBA" id="ARBA00023136"/>
    </source>
</evidence>
<protein>
    <recommendedName>
        <fullName evidence="5">Sec-independent protein translocase protein TatC</fullName>
    </recommendedName>
</protein>
<evidence type="ECO:0000256" key="5">
    <source>
        <dbReference type="HAMAP-Rule" id="MF_00902"/>
    </source>
</evidence>
<keyword evidence="5" id="KW-1003">Cell membrane</keyword>
<dbReference type="PRINTS" id="PR01840">
    <property type="entry name" value="TATCFAMILY"/>
</dbReference>
<reference evidence="8" key="1">
    <citation type="journal article" date="2019" name="Int. J. Syst. Evol. Microbiol.">
        <title>The Global Catalogue of Microorganisms (GCM) 10K type strain sequencing project: providing services to taxonomists for standard genome sequencing and annotation.</title>
        <authorList>
            <consortium name="The Broad Institute Genomics Platform"/>
            <consortium name="The Broad Institute Genome Sequencing Center for Infectious Disease"/>
            <person name="Wu L."/>
            <person name="Ma J."/>
        </authorList>
    </citation>
    <scope>NUCLEOTIDE SEQUENCE [LARGE SCALE GENOMIC DNA]</scope>
    <source>
        <strain evidence="8">KCTC 3950</strain>
    </source>
</reference>
<evidence type="ECO:0000313" key="7">
    <source>
        <dbReference type="EMBL" id="MFD2614046.1"/>
    </source>
</evidence>
<feature type="transmembrane region" description="Helical" evidence="5">
    <location>
        <begin position="20"/>
        <end position="45"/>
    </location>
</feature>
<comment type="caution">
    <text evidence="7">The sequence shown here is derived from an EMBL/GenBank/DDBJ whole genome shotgun (WGS) entry which is preliminary data.</text>
</comment>
<evidence type="ECO:0000256" key="2">
    <source>
        <dbReference type="ARBA" id="ARBA00022692"/>
    </source>
</evidence>
<evidence type="ECO:0000256" key="1">
    <source>
        <dbReference type="ARBA" id="ARBA00004141"/>
    </source>
</evidence>
<evidence type="ECO:0000313" key="8">
    <source>
        <dbReference type="Proteomes" id="UP001597541"/>
    </source>
</evidence>
<feature type="transmembrane region" description="Helical" evidence="5">
    <location>
        <begin position="151"/>
        <end position="173"/>
    </location>
</feature>
<keyword evidence="4 5" id="KW-0472">Membrane</keyword>
<feature type="region of interest" description="Disordered" evidence="6">
    <location>
        <begin position="246"/>
        <end position="271"/>
    </location>
</feature>
<dbReference type="NCBIfam" id="TIGR00945">
    <property type="entry name" value="tatC"/>
    <property type="match status" value="1"/>
</dbReference>